<dbReference type="RefSeq" id="WP_176624035.1">
    <property type="nucleotide sequence ID" value="NZ_JABXXQ010000159.1"/>
</dbReference>
<dbReference type="InterPro" id="IPR015424">
    <property type="entry name" value="PyrdxlP-dep_Trfase"/>
</dbReference>
<evidence type="ECO:0000313" key="9">
    <source>
        <dbReference type="Proteomes" id="UP000557688"/>
    </source>
</evidence>
<dbReference type="Proteomes" id="UP000557688">
    <property type="component" value="Unassembled WGS sequence"/>
</dbReference>
<keyword evidence="5 7" id="KW-0456">Lyase</keyword>
<comment type="function">
    <text evidence="5">Catalyzes the cleavage of L-allo-threonine and L-threonine to glycine and acetaldehyde.</text>
</comment>
<dbReference type="EMBL" id="JACHXV010000009">
    <property type="protein sequence ID" value="MBB3174616.1"/>
    <property type="molecule type" value="Genomic_DNA"/>
</dbReference>
<sequence>MHAGIEVAVPATRRNFSSDNVSPAAPEVLAAIERANGGAVASYGADTLSAELERRLCALFERPARVFPVATGTAGNALALSALTPPFGSIFCHEDAHIVGDECAAPEFYTGGAKIVGLPGAHGRLDPDALAAPIATAARMGQHACLPAVLSLTQATEAGTVYTPDEIVALTGLARAHGLAVHMDGARFANAVAATGCAPAELVAGVDVLVFGGTKNGAIAAEAVVFFNERLADHFTRRRKRAGQTWSKQRFLAAQLLALLDDDLWLRHAARANAMATRLAQGLSALPGAALVHPVQANEVFIRLPGRTVASLAQAGYGFYRWDDADAGQPHQPGIIRLVCGWDTEAADVDALLATAR</sequence>
<evidence type="ECO:0000313" key="10">
    <source>
        <dbReference type="Proteomes" id="UP000565205"/>
    </source>
</evidence>
<dbReference type="EC" id="4.1.2.48" evidence="5"/>
<evidence type="ECO:0000256" key="3">
    <source>
        <dbReference type="ARBA" id="ARBA00011881"/>
    </source>
</evidence>
<comment type="similarity">
    <text evidence="2 5">Belongs to the threonine aldolase family.</text>
</comment>
<evidence type="ECO:0000256" key="1">
    <source>
        <dbReference type="ARBA" id="ARBA00001933"/>
    </source>
</evidence>
<dbReference type="Pfam" id="PF01212">
    <property type="entry name" value="Beta_elim_lyase"/>
    <property type="match status" value="1"/>
</dbReference>
<name>A0A839UXX8_9PROT</name>
<evidence type="ECO:0000256" key="4">
    <source>
        <dbReference type="ARBA" id="ARBA00022898"/>
    </source>
</evidence>
<dbReference type="InterPro" id="IPR015422">
    <property type="entry name" value="PyrdxlP-dep_Trfase_small"/>
</dbReference>
<dbReference type="Proteomes" id="UP000565205">
    <property type="component" value="Unassembled WGS sequence"/>
</dbReference>
<evidence type="ECO:0000313" key="7">
    <source>
        <dbReference type="EMBL" id="MBB3174616.1"/>
    </source>
</evidence>
<gene>
    <name evidence="7" type="ORF">FHR90_002461</name>
    <name evidence="8" type="ORF">HUK83_09030</name>
</gene>
<dbReference type="EMBL" id="JABXXQ010000159">
    <property type="protein sequence ID" value="NVN30475.1"/>
    <property type="molecule type" value="Genomic_DNA"/>
</dbReference>
<dbReference type="PANTHER" id="PTHR48097">
    <property type="entry name" value="L-THREONINE ALDOLASE-RELATED"/>
    <property type="match status" value="1"/>
</dbReference>
<protein>
    <recommendedName>
        <fullName evidence="5">L-threonine aldolase</fullName>
        <ecNumber evidence="5">4.1.2.48</ecNumber>
    </recommendedName>
</protein>
<comment type="subunit">
    <text evidence="3">Homotetramer.</text>
</comment>
<feature type="domain" description="Aromatic amino acid beta-eliminating lyase/threonine aldolase" evidence="6">
    <location>
        <begin position="16"/>
        <end position="303"/>
    </location>
</feature>
<dbReference type="PANTHER" id="PTHR48097:SF5">
    <property type="entry name" value="LOW SPECIFICITY L-THREONINE ALDOLASE"/>
    <property type="match status" value="1"/>
</dbReference>
<evidence type="ECO:0000256" key="5">
    <source>
        <dbReference type="PIRNR" id="PIRNR038940"/>
    </source>
</evidence>
<organism evidence="7 9">
    <name type="scientific">Endobacter medicaginis</name>
    <dbReference type="NCBI Taxonomy" id="1181271"/>
    <lineage>
        <taxon>Bacteria</taxon>
        <taxon>Pseudomonadati</taxon>
        <taxon>Pseudomonadota</taxon>
        <taxon>Alphaproteobacteria</taxon>
        <taxon>Acetobacterales</taxon>
        <taxon>Acetobacteraceae</taxon>
        <taxon>Endobacter</taxon>
    </lineage>
</organism>
<comment type="catalytic activity">
    <reaction evidence="5">
        <text>L-allo-threonine = acetaldehyde + glycine</text>
        <dbReference type="Rhea" id="RHEA:26209"/>
        <dbReference type="ChEBI" id="CHEBI:15343"/>
        <dbReference type="ChEBI" id="CHEBI:57305"/>
        <dbReference type="ChEBI" id="CHEBI:58585"/>
        <dbReference type="EC" id="4.1.2.48"/>
    </reaction>
</comment>
<accession>A0A839UXX8</accession>
<dbReference type="PIRSF" id="PIRSF038940">
    <property type="entry name" value="Low_specificity_LTA"/>
    <property type="match status" value="1"/>
</dbReference>
<evidence type="ECO:0000259" key="6">
    <source>
        <dbReference type="Pfam" id="PF01212"/>
    </source>
</evidence>
<keyword evidence="4 5" id="KW-0663">Pyridoxal phosphate</keyword>
<dbReference type="Gene3D" id="3.90.1150.10">
    <property type="entry name" value="Aspartate Aminotransferase, domain 1"/>
    <property type="match status" value="1"/>
</dbReference>
<dbReference type="SUPFAM" id="SSF53383">
    <property type="entry name" value="PLP-dependent transferases"/>
    <property type="match status" value="1"/>
</dbReference>
<comment type="cofactor">
    <cofactor evidence="1 5">
        <name>pyridoxal 5'-phosphate</name>
        <dbReference type="ChEBI" id="CHEBI:597326"/>
    </cofactor>
</comment>
<dbReference type="InterPro" id="IPR026273">
    <property type="entry name" value="Low_specificity_L-TA_bact"/>
</dbReference>
<reference evidence="7 9" key="2">
    <citation type="submission" date="2020-08" db="EMBL/GenBank/DDBJ databases">
        <title>Genomic Encyclopedia of Type Strains, Phase III (KMG-III): the genomes of soil and plant-associated and newly described type strains.</title>
        <authorList>
            <person name="Whitman W."/>
        </authorList>
    </citation>
    <scope>NUCLEOTIDE SEQUENCE [LARGE SCALE GENOMIC DNA]</scope>
    <source>
        <strain evidence="7 9">CECT 8088</strain>
    </source>
</reference>
<dbReference type="AlphaFoldDB" id="A0A839UXX8"/>
<evidence type="ECO:0000256" key="2">
    <source>
        <dbReference type="ARBA" id="ARBA00006966"/>
    </source>
</evidence>
<evidence type="ECO:0000313" key="8">
    <source>
        <dbReference type="EMBL" id="NVN30475.1"/>
    </source>
</evidence>
<comment type="catalytic activity">
    <reaction evidence="5">
        <text>L-threonine = acetaldehyde + glycine</text>
        <dbReference type="Rhea" id="RHEA:19625"/>
        <dbReference type="ChEBI" id="CHEBI:15343"/>
        <dbReference type="ChEBI" id="CHEBI:57305"/>
        <dbReference type="ChEBI" id="CHEBI:57926"/>
        <dbReference type="EC" id="4.1.2.48"/>
    </reaction>
</comment>
<keyword evidence="9" id="KW-1185">Reference proteome</keyword>
<dbReference type="InterPro" id="IPR001597">
    <property type="entry name" value="ArAA_b-elim_lyase/Thr_aldolase"/>
</dbReference>
<reference evidence="8 10" key="1">
    <citation type="submission" date="2020-06" db="EMBL/GenBank/DDBJ databases">
        <title>Description of novel acetic acid bacteria.</title>
        <authorList>
            <person name="Sombolestani A."/>
        </authorList>
    </citation>
    <scope>NUCLEOTIDE SEQUENCE [LARGE SCALE GENOMIC DNA]</scope>
    <source>
        <strain evidence="8 10">LMG 26838</strain>
    </source>
</reference>
<dbReference type="GO" id="GO:0004793">
    <property type="term" value="F:threonine aldolase activity"/>
    <property type="evidence" value="ECO:0007669"/>
    <property type="project" value="UniProtKB-UniRule"/>
</dbReference>
<comment type="caution">
    <text evidence="7">The sequence shown here is derived from an EMBL/GenBank/DDBJ whole genome shotgun (WGS) entry which is preliminary data.</text>
</comment>
<dbReference type="Gene3D" id="3.40.640.10">
    <property type="entry name" value="Type I PLP-dependent aspartate aminotransferase-like (Major domain)"/>
    <property type="match status" value="1"/>
</dbReference>
<dbReference type="GO" id="GO:0006567">
    <property type="term" value="P:L-threonine catabolic process"/>
    <property type="evidence" value="ECO:0007669"/>
    <property type="project" value="UniProtKB-UniRule"/>
</dbReference>
<proteinExistence type="inferred from homology"/>
<dbReference type="InterPro" id="IPR015421">
    <property type="entry name" value="PyrdxlP-dep_Trfase_major"/>
</dbReference>